<dbReference type="AlphaFoldDB" id="A0A1B0AX66"/>
<reference evidence="2" key="2">
    <citation type="submission" date="2020-05" db="UniProtKB">
        <authorList>
            <consortium name="EnsemblMetazoa"/>
        </authorList>
    </citation>
    <scope>IDENTIFICATION</scope>
    <source>
        <strain evidence="2">IAEA</strain>
    </source>
</reference>
<keyword evidence="1" id="KW-1133">Transmembrane helix</keyword>
<reference evidence="3" key="1">
    <citation type="submission" date="2015-01" db="EMBL/GenBank/DDBJ databases">
        <authorList>
            <person name="Aksoy S."/>
            <person name="Warren W."/>
            <person name="Wilson R.K."/>
        </authorList>
    </citation>
    <scope>NUCLEOTIDE SEQUENCE [LARGE SCALE GENOMIC DNA]</scope>
    <source>
        <strain evidence="3">IAEA</strain>
    </source>
</reference>
<evidence type="ECO:0000313" key="2">
    <source>
        <dbReference type="EnsemblMetazoa" id="GPPI011747-PA"/>
    </source>
</evidence>
<sequence length="164" mass="19383">MQRNKVIFVLMGIVYGCEMITSIFGFGLRLLTKHVDEELYDIILWNFNKLFLATQTREWITNNFHRRIVVKYMFKITGTRNLLRVMSNGEKIFDLNFSIILLVPHMFPRCLKFLSVPSHTLITVFLEEMNSATNDYVEKIFSSHYEERDEAIDQTVPIKQEILP</sequence>
<name>A0A1B0AX66_9MUSC</name>
<feature type="transmembrane region" description="Helical" evidence="1">
    <location>
        <begin position="6"/>
        <end position="28"/>
    </location>
</feature>
<proteinExistence type="predicted"/>
<organism evidence="2 3">
    <name type="scientific">Glossina palpalis gambiensis</name>
    <dbReference type="NCBI Taxonomy" id="67801"/>
    <lineage>
        <taxon>Eukaryota</taxon>
        <taxon>Metazoa</taxon>
        <taxon>Ecdysozoa</taxon>
        <taxon>Arthropoda</taxon>
        <taxon>Hexapoda</taxon>
        <taxon>Insecta</taxon>
        <taxon>Pterygota</taxon>
        <taxon>Neoptera</taxon>
        <taxon>Endopterygota</taxon>
        <taxon>Diptera</taxon>
        <taxon>Brachycera</taxon>
        <taxon>Muscomorpha</taxon>
        <taxon>Hippoboscoidea</taxon>
        <taxon>Glossinidae</taxon>
        <taxon>Glossina</taxon>
    </lineage>
</organism>
<keyword evidence="1" id="KW-0812">Transmembrane</keyword>
<evidence type="ECO:0000313" key="3">
    <source>
        <dbReference type="Proteomes" id="UP000092460"/>
    </source>
</evidence>
<protein>
    <submittedName>
        <fullName evidence="2">Uncharacterized protein</fullName>
    </submittedName>
</protein>
<dbReference type="Proteomes" id="UP000092460">
    <property type="component" value="Unassembled WGS sequence"/>
</dbReference>
<evidence type="ECO:0000256" key="1">
    <source>
        <dbReference type="SAM" id="Phobius"/>
    </source>
</evidence>
<keyword evidence="1" id="KW-0472">Membrane</keyword>
<keyword evidence="3" id="KW-1185">Reference proteome</keyword>
<dbReference type="EMBL" id="JXJN01005091">
    <property type="status" value="NOT_ANNOTATED_CDS"/>
    <property type="molecule type" value="Genomic_DNA"/>
</dbReference>
<accession>A0A1B0AX66</accession>
<dbReference type="EnsemblMetazoa" id="GPPI011747-RA">
    <property type="protein sequence ID" value="GPPI011747-PA"/>
    <property type="gene ID" value="GPPI011747"/>
</dbReference>
<dbReference type="VEuPathDB" id="VectorBase:GPPI011747"/>
<dbReference type="PROSITE" id="PS51257">
    <property type="entry name" value="PROKAR_LIPOPROTEIN"/>
    <property type="match status" value="1"/>
</dbReference>